<feature type="chain" id="PRO_5037174003" evidence="1">
    <location>
        <begin position="21"/>
        <end position="300"/>
    </location>
</feature>
<dbReference type="AlphaFoldDB" id="A0A933I8E7"/>
<evidence type="ECO:0000313" key="3">
    <source>
        <dbReference type="Proteomes" id="UP000736328"/>
    </source>
</evidence>
<proteinExistence type="predicted"/>
<accession>A0A933I8E7</accession>
<feature type="signal peptide" evidence="1">
    <location>
        <begin position="1"/>
        <end position="20"/>
    </location>
</feature>
<keyword evidence="1" id="KW-0732">Signal</keyword>
<gene>
    <name evidence="2" type="ORF">HY768_04880</name>
</gene>
<organism evidence="2 3">
    <name type="scientific">candidate division TA06 bacterium</name>
    <dbReference type="NCBI Taxonomy" id="2250710"/>
    <lineage>
        <taxon>Bacteria</taxon>
        <taxon>Bacteria division TA06</taxon>
    </lineage>
</organism>
<protein>
    <submittedName>
        <fullName evidence="2">Uncharacterized protein</fullName>
    </submittedName>
</protein>
<dbReference type="EMBL" id="JACQXR010000059">
    <property type="protein sequence ID" value="MBI4726547.1"/>
    <property type="molecule type" value="Genomic_DNA"/>
</dbReference>
<reference evidence="2" key="1">
    <citation type="submission" date="2020-07" db="EMBL/GenBank/DDBJ databases">
        <title>Huge and variable diversity of episymbiotic CPR bacteria and DPANN archaea in groundwater ecosystems.</title>
        <authorList>
            <person name="He C.Y."/>
            <person name="Keren R."/>
            <person name="Whittaker M."/>
            <person name="Farag I.F."/>
            <person name="Doudna J."/>
            <person name="Cate J.H.D."/>
            <person name="Banfield J.F."/>
        </authorList>
    </citation>
    <scope>NUCLEOTIDE SEQUENCE</scope>
    <source>
        <strain evidence="2">NC_groundwater_1520_Pr4_B-0.1um_53_5</strain>
    </source>
</reference>
<sequence>MKRTLAICLLIGLTLCLGCATISVRYQMTAPQPQTVTVQGLDPKDKIIEVFDNYQSTVATGTWMWMVLKRGNAYNLCKIDLVGGRVSDIQPLTTYNPAQPFYWTKFAETKMGGGAACVGACMSATPCGGTTNKWGFEIEKQFWGSTNHSVSISYQYSEKSSSDFGQSYRASEWQAGFRESFAKGDTIVDIGKYNGYSNTYLLKTHPKARYYPLFANVYIGFQPNSMKDVAIVDMFIYDIVQKEAWGADLDFGKGSFYVDGAVTPDYSTACLIIGQPGNYTIRQYKPNELMRAIKMFKTIQ</sequence>
<dbReference type="Proteomes" id="UP000736328">
    <property type="component" value="Unassembled WGS sequence"/>
</dbReference>
<comment type="caution">
    <text evidence="2">The sequence shown here is derived from an EMBL/GenBank/DDBJ whole genome shotgun (WGS) entry which is preliminary data.</text>
</comment>
<evidence type="ECO:0000313" key="2">
    <source>
        <dbReference type="EMBL" id="MBI4726547.1"/>
    </source>
</evidence>
<evidence type="ECO:0000256" key="1">
    <source>
        <dbReference type="SAM" id="SignalP"/>
    </source>
</evidence>
<name>A0A933I8E7_UNCT6</name>